<feature type="compositionally biased region" description="Acidic residues" evidence="1">
    <location>
        <begin position="541"/>
        <end position="563"/>
    </location>
</feature>
<feature type="compositionally biased region" description="Low complexity" evidence="1">
    <location>
        <begin position="251"/>
        <end position="263"/>
    </location>
</feature>
<feature type="compositionally biased region" description="Acidic residues" evidence="1">
    <location>
        <begin position="726"/>
        <end position="737"/>
    </location>
</feature>
<dbReference type="Proteomes" id="UP001147746">
    <property type="component" value="Unassembled WGS sequence"/>
</dbReference>
<reference evidence="2" key="1">
    <citation type="submission" date="2022-12" db="EMBL/GenBank/DDBJ databases">
        <authorList>
            <person name="Petersen C."/>
        </authorList>
    </citation>
    <scope>NUCLEOTIDE SEQUENCE</scope>
    <source>
        <strain evidence="2">IBT 21472</strain>
    </source>
</reference>
<reference evidence="2" key="2">
    <citation type="journal article" date="2023" name="IMA Fungus">
        <title>Comparative genomic study of the Penicillium genus elucidates a diverse pangenome and 15 lateral gene transfer events.</title>
        <authorList>
            <person name="Petersen C."/>
            <person name="Sorensen T."/>
            <person name="Nielsen M.R."/>
            <person name="Sondergaard T.E."/>
            <person name="Sorensen J.L."/>
            <person name="Fitzpatrick D.A."/>
            <person name="Frisvad J.C."/>
            <person name="Nielsen K.L."/>
        </authorList>
    </citation>
    <scope>NUCLEOTIDE SEQUENCE</scope>
    <source>
        <strain evidence="2">IBT 21472</strain>
    </source>
</reference>
<keyword evidence="3" id="KW-1185">Reference proteome</keyword>
<evidence type="ECO:0000313" key="3">
    <source>
        <dbReference type="Proteomes" id="UP001147746"/>
    </source>
</evidence>
<dbReference type="InterPro" id="IPR017956">
    <property type="entry name" value="AT_hook_DNA-bd_motif"/>
</dbReference>
<evidence type="ECO:0008006" key="4">
    <source>
        <dbReference type="Google" id="ProtNLM"/>
    </source>
</evidence>
<name>A0A9W9PS95_9EURO</name>
<sequence length="1271" mass="142580">MSSTSRSESSSPDILGPPGDAEYLISSPIKPFVGRQSWLSPAPRRQQTPAKRPRATLSPAKSAHSIRFDDVLLPGSPTMKLNGRQRSLSPEKGEDGNVSPWRIRVTLEATQDEENENRGSPARKRLRPSTTTTMIPLKDERSPLREKTPARPRGRPRKSDVQAKNGSPWPASAGNTPGPKGATPQKNPRGRPRKSTPKPKEQEMLVAEDESMRASALSPGPNLPHFSPMDTAFDDRADSPRQYTPMNLATDGLDSDSLGADDLPVAFLRPPTPAVIRESSGNDTTHENTGRDYGRASYDTPVIGSAEHHYLDHDENIHSTPSKMPSPTRERSVSSIRSARHAGSISPQSYPTPTPTSSLVEEEIQNEEPRVQHQPVSDDPPSETDPTDEHEEFDSIMESEGFTMVSLDTLPSAKQYGLSSGKSTGESSSGRIGDKLKRQLPGGINDLRSDSHSSARPSPATIGPSSASRLSRAHLEPQHSNRQSPLVNVSYPELPAISPEKTRDISEFEHEFSTQERRAEEDVYEDLDAENINLGMYSERDVEEDEKVEEAEEGNWDDDDEVQVVDPSPRFRQTYSPRPGHRGPGRVQRESEWDTERQAVSRQARDPTNTQRLINIESDESVPQDEVALGQDAFDAYSQSDVESVVDEEEPFDERHLEEPVEERYAMKHHVEEVPLEREPLTEHLVEEEEVMDEEPVDELQPESPRYWEQGPTPERSRFANHAAEIEPEVYEDDNESVDIWQQEPEHSEPEHSEPDYIPESRAINRTADIEQEAMDGDDGGFGDIWQQEARDNSYLSQHSDDREQAPAEHSTSPWRPLDGVYDREEYMSSSPAYVTMDDGSTKYLGPTHVRKLRDEDVDLSALLAREDTPNHARYYNGTSTPRSILSRRSGQQPPSINGSSIKSVSSRKTGQRVRLQPISQSPERESEPEVSSPAVRHKLPPRQPRPEEVDEIRSVSDAGLHETESIQAGSAATPEHPHQPNGEAPGSTWFQRITSLTPRWLKAPADSHDDSSSAVSENESENYYHEDQEAMDSIESAKEIREHLEYTPRSVHLGESPQSLDKSARSPQPDPEHTPRPVEEEDDGEEDLFIEQVASNPTAKREVLSVEDYDEDEEEDLFIEQGVPNQSAKRAATNLTTDDPHDLSGPRPLACFGYFSDDHYKALRRVYRMAKRDPERFPYYDAPGRAQIIGDWIWTSDGRHGVPITEVQFAIIDRFVHDLSRADVQYGGSGQVDWTEADLHRRLISIVIGEQIREERKAKVTRGVSVDTWR</sequence>
<feature type="compositionally biased region" description="Basic and acidic residues" evidence="1">
    <location>
        <begin position="1036"/>
        <end position="1047"/>
    </location>
</feature>
<organism evidence="2 3">
    <name type="scientific">Penicillium atrosanguineum</name>
    <dbReference type="NCBI Taxonomy" id="1132637"/>
    <lineage>
        <taxon>Eukaryota</taxon>
        <taxon>Fungi</taxon>
        <taxon>Dikarya</taxon>
        <taxon>Ascomycota</taxon>
        <taxon>Pezizomycotina</taxon>
        <taxon>Eurotiomycetes</taxon>
        <taxon>Eurotiomycetidae</taxon>
        <taxon>Eurotiales</taxon>
        <taxon>Aspergillaceae</taxon>
        <taxon>Penicillium</taxon>
    </lineage>
</organism>
<feature type="compositionally biased region" description="Low complexity" evidence="1">
    <location>
        <begin position="417"/>
        <end position="430"/>
    </location>
</feature>
<protein>
    <recommendedName>
        <fullName evidence="4">AT DNA binding protein</fullName>
    </recommendedName>
</protein>
<dbReference type="EMBL" id="JAPZBO010000008">
    <property type="protein sequence ID" value="KAJ5308068.1"/>
    <property type="molecule type" value="Genomic_DNA"/>
</dbReference>
<feature type="compositionally biased region" description="Polar residues" evidence="1">
    <location>
        <begin position="877"/>
        <end position="895"/>
    </location>
</feature>
<feature type="region of interest" description="Disordered" evidence="1">
    <location>
        <begin position="640"/>
        <end position="664"/>
    </location>
</feature>
<dbReference type="AlphaFoldDB" id="A0A9W9PS95"/>
<feature type="compositionally biased region" description="Low complexity" evidence="1">
    <location>
        <begin position="346"/>
        <end position="358"/>
    </location>
</feature>
<feature type="compositionally biased region" description="Basic and acidic residues" evidence="1">
    <location>
        <begin position="653"/>
        <end position="664"/>
    </location>
</feature>
<feature type="compositionally biased region" description="Basic and acidic residues" evidence="1">
    <location>
        <begin position="137"/>
        <end position="149"/>
    </location>
</feature>
<feature type="compositionally biased region" description="Basic and acidic residues" evidence="1">
    <location>
        <begin position="744"/>
        <end position="755"/>
    </location>
</feature>
<feature type="region of interest" description="Disordered" evidence="1">
    <location>
        <begin position="538"/>
        <end position="623"/>
    </location>
</feature>
<feature type="compositionally biased region" description="Basic and acidic residues" evidence="1">
    <location>
        <begin position="945"/>
        <end position="965"/>
    </location>
</feature>
<feature type="compositionally biased region" description="Basic and acidic residues" evidence="1">
    <location>
        <begin position="587"/>
        <end position="605"/>
    </location>
</feature>
<dbReference type="PRINTS" id="PR00929">
    <property type="entry name" value="ATHOOK"/>
</dbReference>
<accession>A0A9W9PS95</accession>
<feature type="compositionally biased region" description="Polar residues" evidence="1">
    <location>
        <begin position="989"/>
        <end position="998"/>
    </location>
</feature>
<comment type="caution">
    <text evidence="2">The sequence shown here is derived from an EMBL/GenBank/DDBJ whole genome shotgun (WGS) entry which is preliminary data.</text>
</comment>
<feature type="compositionally biased region" description="Polar residues" evidence="1">
    <location>
        <begin position="1124"/>
        <end position="1138"/>
    </location>
</feature>
<evidence type="ECO:0000256" key="1">
    <source>
        <dbReference type="SAM" id="MobiDB-lite"/>
    </source>
</evidence>
<feature type="compositionally biased region" description="Acidic residues" evidence="1">
    <location>
        <begin position="687"/>
        <end position="701"/>
    </location>
</feature>
<evidence type="ECO:0000313" key="2">
    <source>
        <dbReference type="EMBL" id="KAJ5308068.1"/>
    </source>
</evidence>
<feature type="region of interest" description="Disordered" evidence="1">
    <location>
        <begin position="1120"/>
        <end position="1143"/>
    </location>
</feature>
<dbReference type="GO" id="GO:0003677">
    <property type="term" value="F:DNA binding"/>
    <property type="evidence" value="ECO:0007669"/>
    <property type="project" value="InterPro"/>
</dbReference>
<feature type="compositionally biased region" description="Basic residues" evidence="1">
    <location>
        <begin position="188"/>
        <end position="197"/>
    </location>
</feature>
<feature type="region of interest" description="Disordered" evidence="1">
    <location>
        <begin position="1"/>
        <end position="503"/>
    </location>
</feature>
<feature type="compositionally biased region" description="Low complexity" evidence="1">
    <location>
        <begin position="896"/>
        <end position="907"/>
    </location>
</feature>
<feature type="compositionally biased region" description="Basic and acidic residues" evidence="1">
    <location>
        <begin position="284"/>
        <end position="294"/>
    </location>
</feature>
<feature type="compositionally biased region" description="Low complexity" evidence="1">
    <location>
        <begin position="1"/>
        <end position="11"/>
    </location>
</feature>
<feature type="compositionally biased region" description="Acidic residues" evidence="1">
    <location>
        <begin position="770"/>
        <end position="781"/>
    </location>
</feature>
<feature type="region of interest" description="Disordered" evidence="1">
    <location>
        <begin position="687"/>
        <end position="1086"/>
    </location>
</feature>
<gene>
    <name evidence="2" type="ORF">N7476_008724</name>
</gene>
<proteinExistence type="predicted"/>
<feature type="compositionally biased region" description="Acidic residues" evidence="1">
    <location>
        <begin position="380"/>
        <end position="397"/>
    </location>
</feature>
<dbReference type="SMART" id="SM00384">
    <property type="entry name" value="AT_hook"/>
    <property type="match status" value="2"/>
</dbReference>
<feature type="compositionally biased region" description="Basic and acidic residues" evidence="1">
    <location>
        <begin position="306"/>
        <end position="317"/>
    </location>
</feature>